<name>A0A9P5XYJ3_9AGAR</name>
<keyword evidence="3" id="KW-1185">Reference proteome</keyword>
<organism evidence="2 3">
    <name type="scientific">Collybia nuda</name>
    <dbReference type="NCBI Taxonomy" id="64659"/>
    <lineage>
        <taxon>Eukaryota</taxon>
        <taxon>Fungi</taxon>
        <taxon>Dikarya</taxon>
        <taxon>Basidiomycota</taxon>
        <taxon>Agaricomycotina</taxon>
        <taxon>Agaricomycetes</taxon>
        <taxon>Agaricomycetidae</taxon>
        <taxon>Agaricales</taxon>
        <taxon>Tricholomatineae</taxon>
        <taxon>Clitocybaceae</taxon>
        <taxon>Collybia</taxon>
    </lineage>
</organism>
<sequence length="53" mass="5830">MNLAYTQRYSKAPKSSSKASQSTSEHPRAPGVAYQPQENSQHPQEPGGKRPFS</sequence>
<comment type="caution">
    <text evidence="2">The sequence shown here is derived from an EMBL/GenBank/DDBJ whole genome shotgun (WGS) entry which is preliminary data.</text>
</comment>
<dbReference type="Proteomes" id="UP000807353">
    <property type="component" value="Unassembled WGS sequence"/>
</dbReference>
<gene>
    <name evidence="2" type="ORF">BDZ94DRAFT_1271548</name>
</gene>
<feature type="compositionally biased region" description="Low complexity" evidence="1">
    <location>
        <begin position="10"/>
        <end position="24"/>
    </location>
</feature>
<reference evidence="2" key="1">
    <citation type="submission" date="2020-11" db="EMBL/GenBank/DDBJ databases">
        <authorList>
            <consortium name="DOE Joint Genome Institute"/>
            <person name="Ahrendt S."/>
            <person name="Riley R."/>
            <person name="Andreopoulos W."/>
            <person name="Labutti K."/>
            <person name="Pangilinan J."/>
            <person name="Ruiz-Duenas F.J."/>
            <person name="Barrasa J.M."/>
            <person name="Sanchez-Garcia M."/>
            <person name="Camarero S."/>
            <person name="Miyauchi S."/>
            <person name="Serrano A."/>
            <person name="Linde D."/>
            <person name="Babiker R."/>
            <person name="Drula E."/>
            <person name="Ayuso-Fernandez I."/>
            <person name="Pacheco R."/>
            <person name="Padilla G."/>
            <person name="Ferreira P."/>
            <person name="Barriuso J."/>
            <person name="Kellner H."/>
            <person name="Castanera R."/>
            <person name="Alfaro M."/>
            <person name="Ramirez L."/>
            <person name="Pisabarro A.G."/>
            <person name="Kuo A."/>
            <person name="Tritt A."/>
            <person name="Lipzen A."/>
            <person name="He G."/>
            <person name="Yan M."/>
            <person name="Ng V."/>
            <person name="Cullen D."/>
            <person name="Martin F."/>
            <person name="Rosso M.-N."/>
            <person name="Henrissat B."/>
            <person name="Hibbett D."/>
            <person name="Martinez A.T."/>
            <person name="Grigoriev I.V."/>
        </authorList>
    </citation>
    <scope>NUCLEOTIDE SEQUENCE</scope>
    <source>
        <strain evidence="2">CBS 247.69</strain>
    </source>
</reference>
<protein>
    <submittedName>
        <fullName evidence="2">Uncharacterized protein</fullName>
    </submittedName>
</protein>
<evidence type="ECO:0000313" key="3">
    <source>
        <dbReference type="Proteomes" id="UP000807353"/>
    </source>
</evidence>
<dbReference type="EMBL" id="MU150350">
    <property type="protein sequence ID" value="KAF9458066.1"/>
    <property type="molecule type" value="Genomic_DNA"/>
</dbReference>
<evidence type="ECO:0000256" key="1">
    <source>
        <dbReference type="SAM" id="MobiDB-lite"/>
    </source>
</evidence>
<evidence type="ECO:0000313" key="2">
    <source>
        <dbReference type="EMBL" id="KAF9458066.1"/>
    </source>
</evidence>
<proteinExistence type="predicted"/>
<dbReference type="AlphaFoldDB" id="A0A9P5XYJ3"/>
<feature type="region of interest" description="Disordered" evidence="1">
    <location>
        <begin position="1"/>
        <end position="53"/>
    </location>
</feature>
<accession>A0A9P5XYJ3</accession>